<evidence type="ECO:0000256" key="3">
    <source>
        <dbReference type="ARBA" id="ARBA00022664"/>
    </source>
</evidence>
<comment type="similarity">
    <text evidence="2 7">Belongs to the PRP38 family.</text>
</comment>
<dbReference type="EMBL" id="HBHP01031483">
    <property type="protein sequence ID" value="CAD9775404.1"/>
    <property type="molecule type" value="Transcribed_RNA"/>
</dbReference>
<comment type="function">
    <text evidence="7">Required for pre-mRNA splicing.</text>
</comment>
<evidence type="ECO:0000313" key="9">
    <source>
        <dbReference type="EMBL" id="CAD9775404.1"/>
    </source>
</evidence>
<organism evidence="8 11">
    <name type="scientific">Lotharella oceanica</name>
    <dbReference type="NCBI Taxonomy" id="641309"/>
    <lineage>
        <taxon>Eukaryota</taxon>
        <taxon>Sar</taxon>
        <taxon>Rhizaria</taxon>
        <taxon>Cercozoa</taxon>
        <taxon>Chlorarachniophyceae</taxon>
        <taxon>Lotharella</taxon>
    </lineage>
</organism>
<evidence type="ECO:0000256" key="4">
    <source>
        <dbReference type="ARBA" id="ARBA00022728"/>
    </source>
</evidence>
<keyword evidence="6 7" id="KW-0539">Nucleus</keyword>
<keyword evidence="4 7" id="KW-0747">Spliceosome</keyword>
<dbReference type="GO" id="GO:0000398">
    <property type="term" value="P:mRNA splicing, via spliceosome"/>
    <property type="evidence" value="ECO:0007669"/>
    <property type="project" value="UniProtKB-UniRule"/>
</dbReference>
<dbReference type="EMBL" id="CP006628">
    <property type="protein sequence ID" value="AIB09762.1"/>
    <property type="molecule type" value="Genomic_DNA"/>
</dbReference>
<dbReference type="EMBL" id="HBHP01031485">
    <property type="protein sequence ID" value="CAD9775406.1"/>
    <property type="molecule type" value="Transcribed_RNA"/>
</dbReference>
<dbReference type="GO" id="GO:0005681">
    <property type="term" value="C:spliceosomal complex"/>
    <property type="evidence" value="ECO:0007669"/>
    <property type="project" value="UniProtKB-KW"/>
</dbReference>
<name>A0A060DAR3_9EUKA</name>
<protein>
    <recommendedName>
        <fullName evidence="7">Pre-mRNA-splicing factor 38</fullName>
    </recommendedName>
</protein>
<evidence type="ECO:0000256" key="5">
    <source>
        <dbReference type="ARBA" id="ARBA00023187"/>
    </source>
</evidence>
<evidence type="ECO:0000256" key="1">
    <source>
        <dbReference type="ARBA" id="ARBA00004123"/>
    </source>
</evidence>
<sequence>MKTEIFFNFNKTQIAMIKKTRFWMIHCISLGLTELIDFAYRIKNIGGFISNNKYPCDFLCIFLRFVELKPSINILKNFLLDNHSTCLKILALLYIRIFFSKENILNFYKPFNNGKQIIMIKIGKNTIIPTTLKNIIKILISKKHFYGFQLPPMRL</sequence>
<evidence type="ECO:0000313" key="8">
    <source>
        <dbReference type="EMBL" id="AIB09762.1"/>
    </source>
</evidence>
<keyword evidence="5 7" id="KW-0508">mRNA splicing</keyword>
<evidence type="ECO:0000313" key="10">
    <source>
        <dbReference type="EMBL" id="CAD9775406.1"/>
    </source>
</evidence>
<reference evidence="9" key="2">
    <citation type="submission" date="2021-01" db="EMBL/GenBank/DDBJ databases">
        <authorList>
            <person name="Corre E."/>
            <person name="Pelletier E."/>
            <person name="Niang G."/>
            <person name="Scheremetjew M."/>
            <person name="Finn R."/>
            <person name="Kale V."/>
            <person name="Holt S."/>
            <person name="Cochrane G."/>
            <person name="Meng A."/>
            <person name="Brown T."/>
            <person name="Cohen L."/>
        </authorList>
    </citation>
    <scope>NUCLEOTIDE SEQUENCE</scope>
    <source>
        <strain evidence="9">CCMP622</strain>
    </source>
</reference>
<reference evidence="8 11" key="1">
    <citation type="journal article" date="2014" name="BMC Genomics">
        <title>Nucleomorph and plastid genome sequences of the chlorarachniophyte Lotharella oceanica: convergent reductive evolution and frequent recombination in nucleomorph-bearing algae.</title>
        <authorList>
            <person name="Tanifuji G."/>
            <person name="Onodera N.T."/>
            <person name="Brown M.W."/>
            <person name="Curtis B.A."/>
            <person name="Roger A.J."/>
            <person name="Ka-Shu Wong G."/>
            <person name="Melkonian M."/>
            <person name="Archibald J.M."/>
        </authorList>
    </citation>
    <scope>NUCLEOTIDE SEQUENCE [LARGE SCALE GENOMIC DNA]</scope>
    <source>
        <strain evidence="8 11">CCMP622</strain>
    </source>
</reference>
<dbReference type="Pfam" id="PF03371">
    <property type="entry name" value="PRP38"/>
    <property type="match status" value="1"/>
</dbReference>
<evidence type="ECO:0000313" key="11">
    <source>
        <dbReference type="Proteomes" id="UP000243670"/>
    </source>
</evidence>
<evidence type="ECO:0000256" key="2">
    <source>
        <dbReference type="ARBA" id="ARBA00006164"/>
    </source>
</evidence>
<keyword evidence="8" id="KW-0542">Nucleomorph</keyword>
<comment type="subcellular location">
    <subcellularLocation>
        <location evidence="1 7">Nucleus</location>
    </subcellularLocation>
</comment>
<proteinExistence type="inferred from homology"/>
<dbReference type="Proteomes" id="UP000243670">
    <property type="component" value="Nucleomorph 2"/>
</dbReference>
<evidence type="ECO:0000256" key="7">
    <source>
        <dbReference type="RuleBase" id="RU367025"/>
    </source>
</evidence>
<geneLocation type="nucleomorph" evidence="8"/>
<accession>A0A060DAR3</accession>
<dbReference type="InterPro" id="IPR005037">
    <property type="entry name" value="PRP38"/>
</dbReference>
<evidence type="ECO:0000256" key="6">
    <source>
        <dbReference type="ARBA" id="ARBA00023242"/>
    </source>
</evidence>
<dbReference type="AlphaFoldDB" id="A0A060DAR3"/>
<gene>
    <name evidence="8" type="primary">prp38</name>
    <name evidence="9" type="ORF">LSP00402_LOCUS19401</name>
    <name evidence="10" type="ORF">LSP00402_LOCUS19403</name>
    <name evidence="8" type="ORF">M951_chr259</name>
</gene>
<keyword evidence="3 7" id="KW-0507">mRNA processing</keyword>